<dbReference type="InterPro" id="IPR029058">
    <property type="entry name" value="AB_hydrolase_fold"/>
</dbReference>
<reference evidence="3 4" key="1">
    <citation type="submission" date="2024-05" db="EMBL/GenBank/DDBJ databases">
        <authorList>
            <person name="Duchaud E."/>
        </authorList>
    </citation>
    <scope>NUCLEOTIDE SEQUENCE [LARGE SCALE GENOMIC DNA]</scope>
    <source>
        <strain evidence="3">Ena-SAMPLE-TAB-13-05-2024-13:56:06:370-140308</strain>
    </source>
</reference>
<keyword evidence="4" id="KW-1185">Reference proteome</keyword>
<feature type="transmembrane region" description="Helical" evidence="1">
    <location>
        <begin position="7"/>
        <end position="26"/>
    </location>
</feature>
<dbReference type="Proteomes" id="UP001497527">
    <property type="component" value="Unassembled WGS sequence"/>
</dbReference>
<evidence type="ECO:0000256" key="1">
    <source>
        <dbReference type="SAM" id="Phobius"/>
    </source>
</evidence>
<protein>
    <submittedName>
        <fullName evidence="3">Pimeloyl-ACP methyl ester carboxylesterase</fullName>
    </submittedName>
</protein>
<keyword evidence="1" id="KW-0472">Membrane</keyword>
<dbReference type="RefSeq" id="WP_348715004.1">
    <property type="nucleotide sequence ID" value="NZ_CAXJIO010000010.1"/>
</dbReference>
<dbReference type="EMBL" id="CAXJIO010000010">
    <property type="protein sequence ID" value="CAL2101828.1"/>
    <property type="molecule type" value="Genomic_DNA"/>
</dbReference>
<keyword evidence="1" id="KW-1133">Transmembrane helix</keyword>
<dbReference type="PANTHER" id="PTHR43798:SF33">
    <property type="entry name" value="HYDROLASE, PUTATIVE (AFU_ORTHOLOGUE AFUA_2G14860)-RELATED"/>
    <property type="match status" value="1"/>
</dbReference>
<feature type="domain" description="AB hydrolase-1" evidence="2">
    <location>
        <begin position="73"/>
        <end position="219"/>
    </location>
</feature>
<dbReference type="SUPFAM" id="SSF53474">
    <property type="entry name" value="alpha/beta-Hydrolases"/>
    <property type="match status" value="1"/>
</dbReference>
<keyword evidence="1" id="KW-0812">Transmembrane</keyword>
<organism evidence="3 4">
    <name type="scientific">Tenacibaculum polynesiense</name>
    <dbReference type="NCBI Taxonomy" id="3137857"/>
    <lineage>
        <taxon>Bacteria</taxon>
        <taxon>Pseudomonadati</taxon>
        <taxon>Bacteroidota</taxon>
        <taxon>Flavobacteriia</taxon>
        <taxon>Flavobacteriales</taxon>
        <taxon>Flavobacteriaceae</taxon>
        <taxon>Tenacibaculum</taxon>
    </lineage>
</organism>
<evidence type="ECO:0000259" key="2">
    <source>
        <dbReference type="Pfam" id="PF00561"/>
    </source>
</evidence>
<dbReference type="InterPro" id="IPR000073">
    <property type="entry name" value="AB_hydrolase_1"/>
</dbReference>
<accession>A0ABP1F0C9</accession>
<dbReference type="Gene3D" id="3.40.50.1820">
    <property type="entry name" value="alpha/beta hydrolase"/>
    <property type="match status" value="1"/>
</dbReference>
<name>A0ABP1F0C9_9FLAO</name>
<evidence type="ECO:0000313" key="3">
    <source>
        <dbReference type="EMBL" id="CAL2101828.1"/>
    </source>
</evidence>
<proteinExistence type="predicted"/>
<comment type="caution">
    <text evidence="3">The sequence shown here is derived from an EMBL/GenBank/DDBJ whole genome shotgun (WGS) entry which is preliminary data.</text>
</comment>
<dbReference type="PANTHER" id="PTHR43798">
    <property type="entry name" value="MONOACYLGLYCEROL LIPASE"/>
    <property type="match status" value="1"/>
</dbReference>
<evidence type="ECO:0000313" key="4">
    <source>
        <dbReference type="Proteomes" id="UP001497527"/>
    </source>
</evidence>
<sequence>MRLLKKIFKISTYIIFSLVIILYFLFRYYTSPKSDQTILDSYANSVIQPKLSKEKFKDFEYRKIEVVSDTTLPTIVFVHGTIGSLNDFNRFLTDSLLQKKANMIAYDRIGYNFNDQNKVQESIAFENAMLNTIISGLNPDKTILFGYSYGGPIALSIKQKLKGIILLAPAVYSKVEPMPWLVNFYKWKLTRWLVPDVWKEASKEKLSHKKDLTQFENQWNTTKSKVKSIHGNSDMIVPFSNSIFLQNQFTKSQFELIEVDDAGHGILWSNFAFLKQQLLNELD</sequence>
<dbReference type="Pfam" id="PF00561">
    <property type="entry name" value="Abhydrolase_1"/>
    <property type="match status" value="1"/>
</dbReference>
<gene>
    <name evidence="3" type="ORF">T190423A01A_10391</name>
</gene>
<dbReference type="InterPro" id="IPR050266">
    <property type="entry name" value="AB_hydrolase_sf"/>
</dbReference>